<dbReference type="InterPro" id="IPR050425">
    <property type="entry name" value="NAD(P)_dehydrat-like"/>
</dbReference>
<protein>
    <submittedName>
        <fullName evidence="4">Aldehyde reductase</fullName>
    </submittedName>
</protein>
<dbReference type="Pfam" id="PF01370">
    <property type="entry name" value="Epimerase"/>
    <property type="match status" value="1"/>
</dbReference>
<evidence type="ECO:0000313" key="5">
    <source>
        <dbReference type="Proteomes" id="UP000315128"/>
    </source>
</evidence>
<evidence type="ECO:0000256" key="2">
    <source>
        <dbReference type="ARBA" id="ARBA00023445"/>
    </source>
</evidence>
<dbReference type="KEGG" id="lack:FLP15_10850"/>
<dbReference type="AlphaFoldDB" id="A0A514ZBP8"/>
<accession>A0A514ZBP8</accession>
<dbReference type="PANTHER" id="PTHR10366:SF564">
    <property type="entry name" value="STEROL-4-ALPHA-CARBOXYLATE 3-DEHYDROGENASE, DECARBOXYLATING"/>
    <property type="match status" value="1"/>
</dbReference>
<dbReference type="Gene3D" id="3.40.50.720">
    <property type="entry name" value="NAD(P)-binding Rossmann-like Domain"/>
    <property type="match status" value="1"/>
</dbReference>
<gene>
    <name evidence="4" type="ORF">FLP15_10850</name>
</gene>
<keyword evidence="5" id="KW-1185">Reference proteome</keyword>
<dbReference type="PANTHER" id="PTHR10366">
    <property type="entry name" value="NAD DEPENDENT EPIMERASE/DEHYDRATASE"/>
    <property type="match status" value="1"/>
</dbReference>
<dbReference type="OrthoDB" id="9778052at2"/>
<comment type="similarity">
    <text evidence="2">Belongs to the NAD(P)-dependent epimerase/dehydratase family. Dihydroflavonol-4-reductase subfamily.</text>
</comment>
<reference evidence="4 5" key="1">
    <citation type="submission" date="2019-07" db="EMBL/GenBank/DDBJ databases">
        <title>Genome sequencing of KACC 19320.</title>
        <authorList>
            <person name="Heo J."/>
            <person name="Kim S.-J."/>
            <person name="Kim J.-S."/>
            <person name="Hong S.-B."/>
            <person name="Kwon S.-W."/>
        </authorList>
    </citation>
    <scope>NUCLEOTIDE SEQUENCE [LARGE SCALE GENOMIC DNA]</scope>
    <source>
        <strain evidence="4 5">KACC 19320</strain>
    </source>
</reference>
<proteinExistence type="inferred from homology"/>
<dbReference type="FunFam" id="3.40.50.720:FF:000336">
    <property type="entry name" value="Aldehyde reductase"/>
    <property type="match status" value="1"/>
</dbReference>
<dbReference type="SUPFAM" id="SSF51735">
    <property type="entry name" value="NAD(P)-binding Rossmann-fold domains"/>
    <property type="match status" value="1"/>
</dbReference>
<sequence>MDKKELVLVTGGSGFIAVHTIAKLLKKGYQVRATLRTMSRQDEVKAMINQAGAINLEMLEFVQADLLDKESWITAAQGVGYVIHVASPTPATRPKEESEMVKMAVEGLLNVFKASKQAGVKRIVLTSASGAVLAGHKNHPGTFTEKDWTNLAASINAYQRSKTRAEQEAWKFAKEQNIELTSILPVAVMGPVLGKDFSHSNQIIKSMFDGKMPFLLKMGFDYVDVRDVAELHILAMESESAVGERFLATTNENITYKQLAEWLKQEFHSRASKVSIREIPDFVVRFLSHFNESLKMPATFLGQNTNCSNEKARKLLGWKPRPAKEAIIATVQSMIDLEII</sequence>
<dbReference type="CDD" id="cd05227">
    <property type="entry name" value="AR_SDR_e"/>
    <property type="match status" value="1"/>
</dbReference>
<dbReference type="InterPro" id="IPR036291">
    <property type="entry name" value="NAD(P)-bd_dom_sf"/>
</dbReference>
<organism evidence="4 5">
    <name type="scientific">Lactococcus protaetiae</name>
    <dbReference type="NCBI Taxonomy" id="2592653"/>
    <lineage>
        <taxon>Bacteria</taxon>
        <taxon>Bacillati</taxon>
        <taxon>Bacillota</taxon>
        <taxon>Bacilli</taxon>
        <taxon>Lactobacillales</taxon>
        <taxon>Streptococcaceae</taxon>
        <taxon>Lactococcus</taxon>
    </lineage>
</organism>
<name>A0A514ZBP8_9LACT</name>
<dbReference type="Proteomes" id="UP000315128">
    <property type="component" value="Chromosome"/>
</dbReference>
<feature type="domain" description="NAD-dependent epimerase/dehydratase" evidence="3">
    <location>
        <begin position="7"/>
        <end position="241"/>
    </location>
</feature>
<evidence type="ECO:0000256" key="1">
    <source>
        <dbReference type="ARBA" id="ARBA00023002"/>
    </source>
</evidence>
<dbReference type="GO" id="GO:0016616">
    <property type="term" value="F:oxidoreductase activity, acting on the CH-OH group of donors, NAD or NADP as acceptor"/>
    <property type="evidence" value="ECO:0007669"/>
    <property type="project" value="TreeGrafter"/>
</dbReference>
<evidence type="ECO:0000313" key="4">
    <source>
        <dbReference type="EMBL" id="QDK71985.1"/>
    </source>
</evidence>
<keyword evidence="1" id="KW-0560">Oxidoreductase</keyword>
<dbReference type="InterPro" id="IPR001509">
    <property type="entry name" value="Epimerase_deHydtase"/>
</dbReference>
<dbReference type="EMBL" id="CP041356">
    <property type="protein sequence ID" value="QDK71985.1"/>
    <property type="molecule type" value="Genomic_DNA"/>
</dbReference>
<evidence type="ECO:0000259" key="3">
    <source>
        <dbReference type="Pfam" id="PF01370"/>
    </source>
</evidence>